<dbReference type="PRINTS" id="PR00033">
    <property type="entry name" value="HTHASNC"/>
</dbReference>
<keyword evidence="2" id="KW-0238">DNA-binding</keyword>
<dbReference type="RefSeq" id="WP_227180824.1">
    <property type="nucleotide sequence ID" value="NZ_JAJBZT010000005.1"/>
</dbReference>
<dbReference type="CDD" id="cd00090">
    <property type="entry name" value="HTH_ARSR"/>
    <property type="match status" value="1"/>
</dbReference>
<dbReference type="InterPro" id="IPR036390">
    <property type="entry name" value="WH_DNA-bd_sf"/>
</dbReference>
<dbReference type="InterPro" id="IPR011008">
    <property type="entry name" value="Dimeric_a/b-barrel"/>
</dbReference>
<dbReference type="EMBL" id="JAJBZT010000005">
    <property type="protein sequence ID" value="MCB6184048.1"/>
    <property type="molecule type" value="Genomic_DNA"/>
</dbReference>
<dbReference type="InterPro" id="IPR019887">
    <property type="entry name" value="Tscrpt_reg_AsnC/Lrp_C"/>
</dbReference>
<dbReference type="PANTHER" id="PTHR30154:SF34">
    <property type="entry name" value="TRANSCRIPTIONAL REGULATOR AZLB"/>
    <property type="match status" value="1"/>
</dbReference>
<dbReference type="Pfam" id="PF13412">
    <property type="entry name" value="HTH_24"/>
    <property type="match status" value="1"/>
</dbReference>
<dbReference type="SMART" id="SM00344">
    <property type="entry name" value="HTH_ASNC"/>
    <property type="match status" value="1"/>
</dbReference>
<name>A0ABS8D7M7_9NEIS</name>
<evidence type="ECO:0000256" key="1">
    <source>
        <dbReference type="ARBA" id="ARBA00023015"/>
    </source>
</evidence>
<organism evidence="5 6">
    <name type="scientific">Leeia speluncae</name>
    <dbReference type="NCBI Taxonomy" id="2884804"/>
    <lineage>
        <taxon>Bacteria</taxon>
        <taxon>Pseudomonadati</taxon>
        <taxon>Pseudomonadota</taxon>
        <taxon>Betaproteobacteria</taxon>
        <taxon>Neisseriales</taxon>
        <taxon>Leeiaceae</taxon>
        <taxon>Leeia</taxon>
    </lineage>
</organism>
<dbReference type="SUPFAM" id="SSF46785">
    <property type="entry name" value="Winged helix' DNA-binding domain"/>
    <property type="match status" value="1"/>
</dbReference>
<sequence>MGQKQSDSQLDEIDKEILRLLQADGSLTTPLLAEKVSLSVTPCWRRLKRLEEAGYIRDYQANLDRRKIGLGIFAFVQITFGNVGNPEPIEAFEEAVQKIPEILSCHKITGSADYMLQVVVENLDAYGDFVENVLRHLPGVSLIHSGLSIREIKSTSRLPL</sequence>
<dbReference type="InterPro" id="IPR000485">
    <property type="entry name" value="AsnC-type_HTH_dom"/>
</dbReference>
<gene>
    <name evidence="5" type="ORF">LIN78_10875</name>
</gene>
<accession>A0ABS8D7M7</accession>
<dbReference type="Pfam" id="PF01037">
    <property type="entry name" value="AsnC_trans_reg"/>
    <property type="match status" value="1"/>
</dbReference>
<dbReference type="SUPFAM" id="SSF54909">
    <property type="entry name" value="Dimeric alpha+beta barrel"/>
    <property type="match status" value="1"/>
</dbReference>
<feature type="domain" description="HTH asnC-type" evidence="4">
    <location>
        <begin position="10"/>
        <end position="71"/>
    </location>
</feature>
<dbReference type="Gene3D" id="1.10.10.10">
    <property type="entry name" value="Winged helix-like DNA-binding domain superfamily/Winged helix DNA-binding domain"/>
    <property type="match status" value="1"/>
</dbReference>
<evidence type="ECO:0000313" key="5">
    <source>
        <dbReference type="EMBL" id="MCB6184048.1"/>
    </source>
</evidence>
<dbReference type="Proteomes" id="UP001165395">
    <property type="component" value="Unassembled WGS sequence"/>
</dbReference>
<dbReference type="PANTHER" id="PTHR30154">
    <property type="entry name" value="LEUCINE-RESPONSIVE REGULATORY PROTEIN"/>
    <property type="match status" value="1"/>
</dbReference>
<evidence type="ECO:0000256" key="2">
    <source>
        <dbReference type="ARBA" id="ARBA00023125"/>
    </source>
</evidence>
<dbReference type="Gene3D" id="3.30.70.920">
    <property type="match status" value="1"/>
</dbReference>
<evidence type="ECO:0000259" key="4">
    <source>
        <dbReference type="PROSITE" id="PS50956"/>
    </source>
</evidence>
<proteinExistence type="predicted"/>
<dbReference type="InterPro" id="IPR011991">
    <property type="entry name" value="ArsR-like_HTH"/>
</dbReference>
<dbReference type="InterPro" id="IPR036388">
    <property type="entry name" value="WH-like_DNA-bd_sf"/>
</dbReference>
<dbReference type="InterPro" id="IPR019888">
    <property type="entry name" value="Tscrpt_reg_AsnC-like"/>
</dbReference>
<dbReference type="PROSITE" id="PS50956">
    <property type="entry name" value="HTH_ASNC_2"/>
    <property type="match status" value="1"/>
</dbReference>
<keyword evidence="1" id="KW-0805">Transcription regulation</keyword>
<keyword evidence="3" id="KW-0804">Transcription</keyword>
<evidence type="ECO:0000313" key="6">
    <source>
        <dbReference type="Proteomes" id="UP001165395"/>
    </source>
</evidence>
<keyword evidence="6" id="KW-1185">Reference proteome</keyword>
<reference evidence="5" key="1">
    <citation type="submission" date="2021-10" db="EMBL/GenBank/DDBJ databases">
        <title>The complete genome sequence of Leeia sp. TBRC 13508.</title>
        <authorList>
            <person name="Charoenyingcharoen P."/>
            <person name="Yukphan P."/>
        </authorList>
    </citation>
    <scope>NUCLEOTIDE SEQUENCE</scope>
    <source>
        <strain evidence="5">TBRC 13508</strain>
    </source>
</reference>
<comment type="caution">
    <text evidence="5">The sequence shown here is derived from an EMBL/GenBank/DDBJ whole genome shotgun (WGS) entry which is preliminary data.</text>
</comment>
<evidence type="ECO:0000256" key="3">
    <source>
        <dbReference type="ARBA" id="ARBA00023163"/>
    </source>
</evidence>
<protein>
    <submittedName>
        <fullName evidence="5">Lrp/AsnC family transcriptional regulator</fullName>
    </submittedName>
</protein>